<keyword evidence="20" id="KW-1185">Reference proteome</keyword>
<dbReference type="GeneID" id="54301033"/>
<dbReference type="Proteomes" id="UP000799438">
    <property type="component" value="Unassembled WGS sequence"/>
</dbReference>
<evidence type="ECO:0000313" key="19">
    <source>
        <dbReference type="EMBL" id="KAF2137603.1"/>
    </source>
</evidence>
<dbReference type="InterPro" id="IPR000971">
    <property type="entry name" value="Globin"/>
</dbReference>
<dbReference type="FunFam" id="1.10.490.10:FF:000003">
    <property type="entry name" value="Flavohemoprotein"/>
    <property type="match status" value="1"/>
</dbReference>
<comment type="cofactor">
    <cofactor evidence="1">
        <name>heme b</name>
        <dbReference type="ChEBI" id="CHEBI:60344"/>
    </cofactor>
</comment>
<dbReference type="PROSITE" id="PS01033">
    <property type="entry name" value="GLOBIN"/>
    <property type="match status" value="1"/>
</dbReference>
<dbReference type="FunFam" id="3.40.50.80:FF:000010">
    <property type="entry name" value="Flavohemoprotein"/>
    <property type="match status" value="1"/>
</dbReference>
<keyword evidence="5" id="KW-0216">Detoxification</keyword>
<evidence type="ECO:0000256" key="5">
    <source>
        <dbReference type="ARBA" id="ARBA00022575"/>
    </source>
</evidence>
<evidence type="ECO:0000256" key="1">
    <source>
        <dbReference type="ARBA" id="ARBA00001970"/>
    </source>
</evidence>
<reference evidence="19" key="1">
    <citation type="journal article" date="2020" name="Stud. Mycol.">
        <title>101 Dothideomycetes genomes: a test case for predicting lifestyles and emergence of pathogens.</title>
        <authorList>
            <person name="Haridas S."/>
            <person name="Albert R."/>
            <person name="Binder M."/>
            <person name="Bloem J."/>
            <person name="Labutti K."/>
            <person name="Salamov A."/>
            <person name="Andreopoulos B."/>
            <person name="Baker S."/>
            <person name="Barry K."/>
            <person name="Bills G."/>
            <person name="Bluhm B."/>
            <person name="Cannon C."/>
            <person name="Castanera R."/>
            <person name="Culley D."/>
            <person name="Daum C."/>
            <person name="Ezra D."/>
            <person name="Gonzalez J."/>
            <person name="Henrissat B."/>
            <person name="Kuo A."/>
            <person name="Liang C."/>
            <person name="Lipzen A."/>
            <person name="Lutzoni F."/>
            <person name="Magnuson J."/>
            <person name="Mondo S."/>
            <person name="Nolan M."/>
            <person name="Ohm R."/>
            <person name="Pangilinan J."/>
            <person name="Park H.-J."/>
            <person name="Ramirez L."/>
            <person name="Alfaro M."/>
            <person name="Sun H."/>
            <person name="Tritt A."/>
            <person name="Yoshinaga Y."/>
            <person name="Zwiers L.-H."/>
            <person name="Turgeon B."/>
            <person name="Goodwin S."/>
            <person name="Spatafora J."/>
            <person name="Crous P."/>
            <person name="Grigoriev I."/>
        </authorList>
    </citation>
    <scope>NUCLEOTIDE SEQUENCE</scope>
    <source>
        <strain evidence="19">CBS 121167</strain>
    </source>
</reference>
<evidence type="ECO:0000256" key="14">
    <source>
        <dbReference type="ARBA" id="ARBA00048649"/>
    </source>
</evidence>
<keyword evidence="10" id="KW-0521">NADP</keyword>
<evidence type="ECO:0000256" key="7">
    <source>
        <dbReference type="ARBA" id="ARBA00022630"/>
    </source>
</evidence>
<dbReference type="GO" id="GO:0019825">
    <property type="term" value="F:oxygen binding"/>
    <property type="evidence" value="ECO:0007669"/>
    <property type="project" value="InterPro"/>
</dbReference>
<evidence type="ECO:0000256" key="3">
    <source>
        <dbReference type="ARBA" id="ARBA00006401"/>
    </source>
</evidence>
<dbReference type="PANTHER" id="PTHR43396">
    <property type="entry name" value="FLAVOHEMOPROTEIN"/>
    <property type="match status" value="1"/>
</dbReference>
<evidence type="ECO:0000256" key="13">
    <source>
        <dbReference type="ARBA" id="ARBA00023027"/>
    </source>
</evidence>
<dbReference type="Gene3D" id="1.10.490.10">
    <property type="entry name" value="Globins"/>
    <property type="match status" value="1"/>
</dbReference>
<dbReference type="EMBL" id="ML995501">
    <property type="protein sequence ID" value="KAF2137603.1"/>
    <property type="molecule type" value="Genomic_DNA"/>
</dbReference>
<dbReference type="OrthoDB" id="436496at2759"/>
<dbReference type="CDD" id="cd06184">
    <property type="entry name" value="flavohem_like_fad_nad_binding"/>
    <property type="match status" value="1"/>
</dbReference>
<dbReference type="FunFam" id="2.40.30.10:FF:000034">
    <property type="entry name" value="Flavohemoprotein"/>
    <property type="match status" value="1"/>
</dbReference>
<dbReference type="GO" id="GO:0071949">
    <property type="term" value="F:FAD binding"/>
    <property type="evidence" value="ECO:0007669"/>
    <property type="project" value="TreeGrafter"/>
</dbReference>
<evidence type="ECO:0000256" key="8">
    <source>
        <dbReference type="ARBA" id="ARBA00022723"/>
    </source>
</evidence>
<dbReference type="PANTHER" id="PTHR43396:SF3">
    <property type="entry name" value="FLAVOHEMOPROTEIN"/>
    <property type="match status" value="1"/>
</dbReference>
<name>A0A6A6B2J9_9PEZI</name>
<dbReference type="GO" id="GO:0020037">
    <property type="term" value="F:heme binding"/>
    <property type="evidence" value="ECO:0007669"/>
    <property type="project" value="InterPro"/>
</dbReference>
<proteinExistence type="inferred from homology"/>
<gene>
    <name evidence="19" type="ORF">K452DRAFT_312213</name>
</gene>
<dbReference type="GO" id="GO:0071500">
    <property type="term" value="P:cellular response to nitrosative stress"/>
    <property type="evidence" value="ECO:0007669"/>
    <property type="project" value="TreeGrafter"/>
</dbReference>
<dbReference type="RefSeq" id="XP_033393318.1">
    <property type="nucleotide sequence ID" value="XM_033543536.1"/>
</dbReference>
<protein>
    <recommendedName>
        <fullName evidence="4">nitric oxide dioxygenase</fullName>
        <ecNumber evidence="4">1.14.12.17</ecNumber>
    </recommendedName>
</protein>
<dbReference type="SUPFAM" id="SSF46458">
    <property type="entry name" value="Globin-like"/>
    <property type="match status" value="1"/>
</dbReference>
<keyword evidence="8" id="KW-0479">Metal-binding</keyword>
<keyword evidence="11" id="KW-0560">Oxidoreductase</keyword>
<evidence type="ECO:0000256" key="11">
    <source>
        <dbReference type="ARBA" id="ARBA00023002"/>
    </source>
</evidence>
<dbReference type="InterPro" id="IPR039261">
    <property type="entry name" value="FNR_nucleotide-bd"/>
</dbReference>
<dbReference type="AlphaFoldDB" id="A0A6A6B2J9"/>
<evidence type="ECO:0000256" key="16">
    <source>
        <dbReference type="ARBA" id="ARBA00056398"/>
    </source>
</evidence>
<dbReference type="Pfam" id="PF00042">
    <property type="entry name" value="Globin"/>
    <property type="match status" value="1"/>
</dbReference>
<evidence type="ECO:0000259" key="17">
    <source>
        <dbReference type="PROSITE" id="PS01033"/>
    </source>
</evidence>
<accession>A0A6A6B2J9</accession>
<dbReference type="InterPro" id="IPR012292">
    <property type="entry name" value="Globin/Proto"/>
</dbReference>
<comment type="catalytic activity">
    <reaction evidence="14">
        <text>2 nitric oxide + NADH + 2 O2 = 2 nitrate + NAD(+) + H(+)</text>
        <dbReference type="Rhea" id="RHEA:19469"/>
        <dbReference type="ChEBI" id="CHEBI:15378"/>
        <dbReference type="ChEBI" id="CHEBI:15379"/>
        <dbReference type="ChEBI" id="CHEBI:16480"/>
        <dbReference type="ChEBI" id="CHEBI:17632"/>
        <dbReference type="ChEBI" id="CHEBI:57540"/>
        <dbReference type="ChEBI" id="CHEBI:57945"/>
        <dbReference type="EC" id="1.14.12.17"/>
    </reaction>
</comment>
<evidence type="ECO:0000313" key="20">
    <source>
        <dbReference type="Proteomes" id="UP000799438"/>
    </source>
</evidence>
<keyword evidence="13" id="KW-0520">NAD</keyword>
<organism evidence="19 20">
    <name type="scientific">Aplosporella prunicola CBS 121167</name>
    <dbReference type="NCBI Taxonomy" id="1176127"/>
    <lineage>
        <taxon>Eukaryota</taxon>
        <taxon>Fungi</taxon>
        <taxon>Dikarya</taxon>
        <taxon>Ascomycota</taxon>
        <taxon>Pezizomycotina</taxon>
        <taxon>Dothideomycetes</taxon>
        <taxon>Dothideomycetes incertae sedis</taxon>
        <taxon>Botryosphaeriales</taxon>
        <taxon>Aplosporellaceae</taxon>
        <taxon>Aplosporella</taxon>
    </lineage>
</organism>
<comment type="catalytic activity">
    <reaction evidence="15">
        <text>2 nitric oxide + NADPH + 2 O2 = 2 nitrate + NADP(+) + H(+)</text>
        <dbReference type="Rhea" id="RHEA:19465"/>
        <dbReference type="ChEBI" id="CHEBI:15378"/>
        <dbReference type="ChEBI" id="CHEBI:15379"/>
        <dbReference type="ChEBI" id="CHEBI:16480"/>
        <dbReference type="ChEBI" id="CHEBI:17632"/>
        <dbReference type="ChEBI" id="CHEBI:57783"/>
        <dbReference type="ChEBI" id="CHEBI:58349"/>
        <dbReference type="EC" id="1.14.12.17"/>
    </reaction>
</comment>
<keyword evidence="6" id="KW-0349">Heme</keyword>
<dbReference type="PROSITE" id="PS51384">
    <property type="entry name" value="FAD_FR"/>
    <property type="match status" value="1"/>
</dbReference>
<keyword evidence="12" id="KW-0408">Iron</keyword>
<dbReference type="Gene3D" id="3.40.50.80">
    <property type="entry name" value="Nucleotide-binding domain of ferredoxin-NADP reductase (FNR) module"/>
    <property type="match status" value="1"/>
</dbReference>
<dbReference type="CDD" id="cd08922">
    <property type="entry name" value="FHb-globin"/>
    <property type="match status" value="1"/>
</dbReference>
<dbReference type="Pfam" id="PF00175">
    <property type="entry name" value="NAD_binding_1"/>
    <property type="match status" value="1"/>
</dbReference>
<evidence type="ECO:0000259" key="18">
    <source>
        <dbReference type="PROSITE" id="PS51384"/>
    </source>
</evidence>
<dbReference type="InterPro" id="IPR017938">
    <property type="entry name" value="Riboflavin_synthase-like_b-brl"/>
</dbReference>
<dbReference type="GO" id="GO:0046872">
    <property type="term" value="F:metal ion binding"/>
    <property type="evidence" value="ECO:0007669"/>
    <property type="project" value="UniProtKB-KW"/>
</dbReference>
<keyword evidence="9" id="KW-0274">FAD</keyword>
<comment type="cofactor">
    <cofactor evidence="2">
        <name>FAD</name>
        <dbReference type="ChEBI" id="CHEBI:57692"/>
    </cofactor>
</comment>
<feature type="domain" description="Globin" evidence="17">
    <location>
        <begin position="2"/>
        <end position="139"/>
    </location>
</feature>
<evidence type="ECO:0000256" key="9">
    <source>
        <dbReference type="ARBA" id="ARBA00022827"/>
    </source>
</evidence>
<dbReference type="SUPFAM" id="SSF52343">
    <property type="entry name" value="Ferredoxin reductase-like, C-terminal NADP-linked domain"/>
    <property type="match status" value="1"/>
</dbReference>
<evidence type="ECO:0000256" key="2">
    <source>
        <dbReference type="ARBA" id="ARBA00001974"/>
    </source>
</evidence>
<dbReference type="Gene3D" id="2.40.30.10">
    <property type="entry name" value="Translation factors"/>
    <property type="match status" value="1"/>
</dbReference>
<comment type="similarity">
    <text evidence="3">In the C-terminal section; belongs to the flavoprotein pyridine nucleotide cytochrome reductase family.</text>
</comment>
<sequence length="418" mass="46242">MALTPDQAKIIKATVPILVEHGMTITTRFYSNMLRENPELNNVFNKANQFNGHQPKSLAMALHAYASNIDDLGVLSPTVELICQKHASLYIRPEQYNIVGTYLLAAMKEILGDALTPEIHDAWAAAYWQLANLMIGKEEELYKSADGWTDWREFKIDRKENESDEITSFYLVPVDGKPLPSFKPGQYISVQTEVPEFGHLQARQYSLSEAPRSDYYRISVKREDGLNMKDPTAVAHPGYISNLLHKNKQVGDVLGVSHPFGDFFYESAATPASAPIVFLSAGVGLTCLLSIFNSLSAGEKASHPITWVQASRTTGARAFADHVRSAAKQSPGVVKPVFFVSQPVDGETEGKQFDFRGRLDLARLDKDAHLFVGVKETQYFVCGPAQFMVDMQKGLKSLGVDESRVHLELFGTGGVPKA</sequence>
<dbReference type="GO" id="GO:0046210">
    <property type="term" value="P:nitric oxide catabolic process"/>
    <property type="evidence" value="ECO:0007669"/>
    <property type="project" value="TreeGrafter"/>
</dbReference>
<evidence type="ECO:0000256" key="4">
    <source>
        <dbReference type="ARBA" id="ARBA00012229"/>
    </source>
</evidence>
<dbReference type="GO" id="GO:0008941">
    <property type="term" value="F:nitric oxide dioxygenase NAD(P)H activity"/>
    <property type="evidence" value="ECO:0007669"/>
    <property type="project" value="UniProtKB-EC"/>
</dbReference>
<dbReference type="SUPFAM" id="SSF63380">
    <property type="entry name" value="Riboflavin synthase domain-like"/>
    <property type="match status" value="1"/>
</dbReference>
<dbReference type="InterPro" id="IPR001433">
    <property type="entry name" value="OxRdtase_FAD/NAD-bd"/>
</dbReference>
<dbReference type="NCBIfam" id="NF009805">
    <property type="entry name" value="PRK13289.1"/>
    <property type="match status" value="1"/>
</dbReference>
<evidence type="ECO:0000256" key="15">
    <source>
        <dbReference type="ARBA" id="ARBA00049433"/>
    </source>
</evidence>
<evidence type="ECO:0000256" key="12">
    <source>
        <dbReference type="ARBA" id="ARBA00023004"/>
    </source>
</evidence>
<dbReference type="InterPro" id="IPR017927">
    <property type="entry name" value="FAD-bd_FR_type"/>
</dbReference>
<dbReference type="GO" id="GO:0009636">
    <property type="term" value="P:response to toxic substance"/>
    <property type="evidence" value="ECO:0007669"/>
    <property type="project" value="UniProtKB-KW"/>
</dbReference>
<keyword evidence="7" id="KW-0285">Flavoprotein</keyword>
<evidence type="ECO:0000256" key="10">
    <source>
        <dbReference type="ARBA" id="ARBA00022857"/>
    </source>
</evidence>
<evidence type="ECO:0000256" key="6">
    <source>
        <dbReference type="ARBA" id="ARBA00022617"/>
    </source>
</evidence>
<dbReference type="EC" id="1.14.12.17" evidence="4"/>
<comment type="function">
    <text evidence="16">In the presence of oxygen and NADH, it has NADH oxidase activity, which leads to the generation of superoxide and H(2)O(2). Under anaerobic conditions, it also exhibits nitric oxide reductase and FAD reductase activities. However, all these reactions are much lower than NOD activity.</text>
</comment>
<dbReference type="InterPro" id="IPR009050">
    <property type="entry name" value="Globin-like_sf"/>
</dbReference>
<feature type="domain" description="FAD-binding FR-type" evidence="18">
    <location>
        <begin position="149"/>
        <end position="266"/>
    </location>
</feature>